<feature type="transmembrane region" description="Helical" evidence="8">
    <location>
        <begin position="109"/>
        <end position="131"/>
    </location>
</feature>
<keyword evidence="6 8" id="KW-1133">Transmembrane helix</keyword>
<evidence type="ECO:0000313" key="10">
    <source>
        <dbReference type="Proteomes" id="UP001174936"/>
    </source>
</evidence>
<evidence type="ECO:0000313" key="9">
    <source>
        <dbReference type="EMBL" id="KAK0651115.1"/>
    </source>
</evidence>
<dbReference type="EMBL" id="JAULSV010000002">
    <property type="protein sequence ID" value="KAK0651115.1"/>
    <property type="molecule type" value="Genomic_DNA"/>
</dbReference>
<evidence type="ECO:0000256" key="1">
    <source>
        <dbReference type="ARBA" id="ARBA00004429"/>
    </source>
</evidence>
<gene>
    <name evidence="9" type="ORF">B0T16DRAFT_73309</name>
</gene>
<dbReference type="GO" id="GO:0005886">
    <property type="term" value="C:plasma membrane"/>
    <property type="evidence" value="ECO:0007669"/>
    <property type="project" value="UniProtKB-SubCell"/>
</dbReference>
<comment type="caution">
    <text evidence="9">The sequence shown here is derived from an EMBL/GenBank/DDBJ whole genome shotgun (WGS) entry which is preliminary data.</text>
</comment>
<keyword evidence="5 8" id="KW-0812">Transmembrane</keyword>
<reference evidence="9" key="1">
    <citation type="submission" date="2023-06" db="EMBL/GenBank/DDBJ databases">
        <title>Genome-scale phylogeny and comparative genomics of the fungal order Sordariales.</title>
        <authorList>
            <consortium name="Lawrence Berkeley National Laboratory"/>
            <person name="Hensen N."/>
            <person name="Bonometti L."/>
            <person name="Westerberg I."/>
            <person name="Brannstrom I.O."/>
            <person name="Guillou S."/>
            <person name="Cros-Aarteil S."/>
            <person name="Calhoun S."/>
            <person name="Haridas S."/>
            <person name="Kuo A."/>
            <person name="Mondo S."/>
            <person name="Pangilinan J."/>
            <person name="Riley R."/>
            <person name="Labutti K."/>
            <person name="Andreopoulos B."/>
            <person name="Lipzen A."/>
            <person name="Chen C."/>
            <person name="Yanf M."/>
            <person name="Daum C."/>
            <person name="Ng V."/>
            <person name="Clum A."/>
            <person name="Steindorff A."/>
            <person name="Ohm R."/>
            <person name="Martin F."/>
            <person name="Silar P."/>
            <person name="Natvig D."/>
            <person name="Lalanne C."/>
            <person name="Gautier V."/>
            <person name="Ament-Velasquez S.L."/>
            <person name="Kruys A."/>
            <person name="Hutchinson M.I."/>
            <person name="Powell A.J."/>
            <person name="Barry K."/>
            <person name="Miller A.N."/>
            <person name="Grigoriev I.V."/>
            <person name="Debuchy R."/>
            <person name="Gladieux P."/>
            <person name="Thoren M.H."/>
            <person name="Johannesson H."/>
        </authorList>
    </citation>
    <scope>NUCLEOTIDE SEQUENCE</scope>
    <source>
        <strain evidence="9">SMH2532-1</strain>
    </source>
</reference>
<feature type="transmembrane region" description="Helical" evidence="8">
    <location>
        <begin position="286"/>
        <end position="307"/>
    </location>
</feature>
<protein>
    <recommendedName>
        <fullName evidence="11">Sulphur transport domain-containing protein</fullName>
    </recommendedName>
</protein>
<dbReference type="Proteomes" id="UP001174936">
    <property type="component" value="Unassembled WGS sequence"/>
</dbReference>
<keyword evidence="10" id="KW-1185">Reference proteome</keyword>
<keyword evidence="7 8" id="KW-0472">Membrane</keyword>
<comment type="subcellular location">
    <subcellularLocation>
        <location evidence="1">Cell inner membrane</location>
        <topology evidence="1">Multi-pass membrane protein</topology>
    </subcellularLocation>
</comment>
<dbReference type="PANTHER" id="PTHR30574">
    <property type="entry name" value="INNER MEMBRANE PROTEIN YEDE"/>
    <property type="match status" value="1"/>
</dbReference>
<evidence type="ECO:0000256" key="4">
    <source>
        <dbReference type="ARBA" id="ARBA00022519"/>
    </source>
</evidence>
<feature type="transmembrane region" description="Helical" evidence="8">
    <location>
        <begin position="81"/>
        <end position="103"/>
    </location>
</feature>
<evidence type="ECO:0000256" key="6">
    <source>
        <dbReference type="ARBA" id="ARBA00022989"/>
    </source>
</evidence>
<dbReference type="PANTHER" id="PTHR30574:SF1">
    <property type="entry name" value="SULPHUR TRANSPORT DOMAIN-CONTAINING PROTEIN"/>
    <property type="match status" value="1"/>
</dbReference>
<keyword evidence="2" id="KW-0813">Transport</keyword>
<dbReference type="InterPro" id="IPR007272">
    <property type="entry name" value="Sulf_transp_TsuA/YedE"/>
</dbReference>
<proteinExistence type="predicted"/>
<keyword evidence="4" id="KW-0997">Cell inner membrane</keyword>
<feature type="transmembrane region" description="Helical" evidence="8">
    <location>
        <begin position="319"/>
        <end position="337"/>
    </location>
</feature>
<sequence>MATSLLSGVAFGAALTASGVYHPSVILEQLKLADWSMLETFLTATASSTLLISAFHAANLVKLAPRSYSGLGFFAHYDGNILGGALLGAGMALSSSCPGTVLAQIGAGIWSNGLPTLVGAMLAGILWTGYLRPWLLLRTCKLGEGHEGSSKKRERSKTVHEALGISKYIATAAFEGLLGAAVAGLTWLSIASRAPSSSLPDGGSAPWSETIARAARPAAGGLLIGLAQLASLLLRGSAVGVSAAYEDAGEFVWWPFYSPGSESDSESESDSSSASKDSRPILKSSSILFATGIVFGSRVLAVLTPGLLDTTSAIPDIPVWQAVLGGFLMVTGARVAGGCTSGHGITGMSLLSVSSFVTIGSALAVGVLTARTFL</sequence>
<keyword evidence="3" id="KW-1003">Cell membrane</keyword>
<evidence type="ECO:0000256" key="7">
    <source>
        <dbReference type="ARBA" id="ARBA00023136"/>
    </source>
</evidence>
<name>A0AA39YFW3_9PEZI</name>
<dbReference type="AlphaFoldDB" id="A0AA39YFW3"/>
<dbReference type="Pfam" id="PF04143">
    <property type="entry name" value="Sulf_transp"/>
    <property type="match status" value="1"/>
</dbReference>
<feature type="transmembrane region" description="Helical" evidence="8">
    <location>
        <begin position="40"/>
        <end position="61"/>
    </location>
</feature>
<evidence type="ECO:0000256" key="2">
    <source>
        <dbReference type="ARBA" id="ARBA00022448"/>
    </source>
</evidence>
<feature type="transmembrane region" description="Helical" evidence="8">
    <location>
        <begin position="349"/>
        <end position="370"/>
    </location>
</feature>
<accession>A0AA39YFW3</accession>
<evidence type="ECO:0008006" key="11">
    <source>
        <dbReference type="Google" id="ProtNLM"/>
    </source>
</evidence>
<organism evidence="9 10">
    <name type="scientific">Cercophora newfieldiana</name>
    <dbReference type="NCBI Taxonomy" id="92897"/>
    <lineage>
        <taxon>Eukaryota</taxon>
        <taxon>Fungi</taxon>
        <taxon>Dikarya</taxon>
        <taxon>Ascomycota</taxon>
        <taxon>Pezizomycotina</taxon>
        <taxon>Sordariomycetes</taxon>
        <taxon>Sordariomycetidae</taxon>
        <taxon>Sordariales</taxon>
        <taxon>Lasiosphaeriaceae</taxon>
        <taxon>Cercophora</taxon>
    </lineage>
</organism>
<evidence type="ECO:0000256" key="3">
    <source>
        <dbReference type="ARBA" id="ARBA00022475"/>
    </source>
</evidence>
<evidence type="ECO:0000256" key="8">
    <source>
        <dbReference type="SAM" id="Phobius"/>
    </source>
</evidence>
<evidence type="ECO:0000256" key="5">
    <source>
        <dbReference type="ARBA" id="ARBA00022692"/>
    </source>
</evidence>